<keyword evidence="4" id="KW-0677">Repeat</keyword>
<keyword evidence="6 8" id="KW-0472">Membrane</keyword>
<feature type="domain" description="Fibronectin type-III" evidence="10">
    <location>
        <begin position="565"/>
        <end position="659"/>
    </location>
</feature>
<evidence type="ECO:0000256" key="6">
    <source>
        <dbReference type="ARBA" id="ARBA00023136"/>
    </source>
</evidence>
<feature type="domain" description="SEA" evidence="9">
    <location>
        <begin position="59"/>
        <end position="169"/>
    </location>
</feature>
<dbReference type="OrthoDB" id="5961525at2759"/>
<dbReference type="SUPFAM" id="SSF81324">
    <property type="entry name" value="Voltage-gated potassium channels"/>
    <property type="match status" value="1"/>
</dbReference>
<dbReference type="PROSITE" id="PS50024">
    <property type="entry name" value="SEA"/>
    <property type="match status" value="2"/>
</dbReference>
<dbReference type="FunFam" id="2.60.40.10:FF:000093">
    <property type="entry name" value="Down syndrome cell adhesion molecule, isoform B"/>
    <property type="match status" value="3"/>
</dbReference>
<dbReference type="SUPFAM" id="SSF82671">
    <property type="entry name" value="SEA domain"/>
    <property type="match status" value="2"/>
</dbReference>
<keyword evidence="3" id="KW-0732">Signal</keyword>
<dbReference type="Gene3D" id="1.10.287.70">
    <property type="match status" value="1"/>
</dbReference>
<name>A0A2B4SIN4_STYPI</name>
<dbReference type="InterPro" id="IPR000082">
    <property type="entry name" value="SEA_dom"/>
</dbReference>
<dbReference type="FunFam" id="2.60.40.10:FF:000028">
    <property type="entry name" value="Neuronal cell adhesion molecule"/>
    <property type="match status" value="5"/>
</dbReference>
<feature type="transmembrane region" description="Helical" evidence="8">
    <location>
        <begin position="1642"/>
        <end position="1666"/>
    </location>
</feature>
<evidence type="ECO:0000256" key="7">
    <source>
        <dbReference type="ARBA" id="ARBA00023157"/>
    </source>
</evidence>
<feature type="domain" description="Fibronectin type-III" evidence="10">
    <location>
        <begin position="1163"/>
        <end position="1270"/>
    </location>
</feature>
<organism evidence="11 12">
    <name type="scientific">Stylophora pistillata</name>
    <name type="common">Smooth cauliflower coral</name>
    <dbReference type="NCBI Taxonomy" id="50429"/>
    <lineage>
        <taxon>Eukaryota</taxon>
        <taxon>Metazoa</taxon>
        <taxon>Cnidaria</taxon>
        <taxon>Anthozoa</taxon>
        <taxon>Hexacorallia</taxon>
        <taxon>Scleractinia</taxon>
        <taxon>Astrocoeniina</taxon>
        <taxon>Pocilloporidae</taxon>
        <taxon>Stylophora</taxon>
    </lineage>
</organism>
<comment type="caution">
    <text evidence="11">The sequence shown here is derived from an EMBL/GenBank/DDBJ whole genome shotgun (WGS) entry which is preliminary data.</text>
</comment>
<gene>
    <name evidence="11" type="primary">Sdk2</name>
    <name evidence="11" type="ORF">AWC38_SpisGene6005</name>
</gene>
<feature type="domain" description="Fibronectin type-III" evidence="10">
    <location>
        <begin position="961"/>
        <end position="1057"/>
    </location>
</feature>
<dbReference type="InterPro" id="IPR013783">
    <property type="entry name" value="Ig-like_fold"/>
</dbReference>
<dbReference type="InterPro" id="IPR003961">
    <property type="entry name" value="FN3_dom"/>
</dbReference>
<feature type="transmembrane region" description="Helical" evidence="8">
    <location>
        <begin position="1468"/>
        <end position="1496"/>
    </location>
</feature>
<dbReference type="Pfam" id="PF01390">
    <property type="entry name" value="SEA"/>
    <property type="match status" value="2"/>
</dbReference>
<dbReference type="PANTHER" id="PTHR46957:SF1">
    <property type="entry name" value="PHOSPHATIDYLINOSITOL PHOSPHATASE PTPRQ"/>
    <property type="match status" value="1"/>
</dbReference>
<dbReference type="CDD" id="cd00063">
    <property type="entry name" value="FN3"/>
    <property type="match status" value="10"/>
</dbReference>
<feature type="domain" description="SEA" evidence="9">
    <location>
        <begin position="261"/>
        <end position="370"/>
    </location>
</feature>
<feature type="domain" description="Fibronectin type-III" evidence="10">
    <location>
        <begin position="467"/>
        <end position="561"/>
    </location>
</feature>
<keyword evidence="2 8" id="KW-0812">Transmembrane</keyword>
<evidence type="ECO:0000259" key="9">
    <source>
        <dbReference type="PROSITE" id="PS50024"/>
    </source>
</evidence>
<evidence type="ECO:0000256" key="8">
    <source>
        <dbReference type="SAM" id="Phobius"/>
    </source>
</evidence>
<dbReference type="SUPFAM" id="SSF49265">
    <property type="entry name" value="Fibronectin type III"/>
    <property type="match status" value="6"/>
</dbReference>
<feature type="transmembrane region" description="Helical" evidence="8">
    <location>
        <begin position="1394"/>
        <end position="1422"/>
    </location>
</feature>
<evidence type="ECO:0000313" key="12">
    <source>
        <dbReference type="Proteomes" id="UP000225706"/>
    </source>
</evidence>
<proteinExistence type="predicted"/>
<dbReference type="Gene3D" id="3.30.70.960">
    <property type="entry name" value="SEA domain"/>
    <property type="match status" value="2"/>
</dbReference>
<dbReference type="Pfam" id="PF07885">
    <property type="entry name" value="Ion_trans_2"/>
    <property type="match status" value="1"/>
</dbReference>
<evidence type="ECO:0000256" key="4">
    <source>
        <dbReference type="ARBA" id="ARBA00022737"/>
    </source>
</evidence>
<keyword evidence="7" id="KW-1015">Disulfide bond</keyword>
<keyword evidence="12" id="KW-1185">Reference proteome</keyword>
<dbReference type="STRING" id="50429.A0A2B4SIN4"/>
<feature type="domain" description="Fibronectin type-III" evidence="10">
    <location>
        <begin position="664"/>
        <end position="756"/>
    </location>
</feature>
<dbReference type="EMBL" id="LSMT01000069">
    <property type="protein sequence ID" value="PFX29236.1"/>
    <property type="molecule type" value="Genomic_DNA"/>
</dbReference>
<evidence type="ECO:0000256" key="1">
    <source>
        <dbReference type="ARBA" id="ARBA00004370"/>
    </source>
</evidence>
<dbReference type="InterPro" id="IPR036116">
    <property type="entry name" value="FN3_sf"/>
</dbReference>
<feature type="domain" description="Fibronectin type-III" evidence="10">
    <location>
        <begin position="369"/>
        <end position="462"/>
    </location>
</feature>
<dbReference type="Pfam" id="PF00041">
    <property type="entry name" value="fn3"/>
    <property type="match status" value="9"/>
</dbReference>
<dbReference type="Proteomes" id="UP000225706">
    <property type="component" value="Unassembled WGS sequence"/>
</dbReference>
<dbReference type="InterPro" id="IPR013099">
    <property type="entry name" value="K_chnl_dom"/>
</dbReference>
<feature type="domain" description="Fibronectin type-III" evidence="10">
    <location>
        <begin position="761"/>
        <end position="856"/>
    </location>
</feature>
<evidence type="ECO:0000313" key="11">
    <source>
        <dbReference type="EMBL" id="PFX29236.1"/>
    </source>
</evidence>
<feature type="domain" description="Fibronectin type-III" evidence="10">
    <location>
        <begin position="168"/>
        <end position="261"/>
    </location>
</feature>
<evidence type="ECO:0000259" key="10">
    <source>
        <dbReference type="PROSITE" id="PS50853"/>
    </source>
</evidence>
<dbReference type="Gene3D" id="2.60.40.10">
    <property type="entry name" value="Immunoglobulins"/>
    <property type="match status" value="10"/>
</dbReference>
<comment type="subcellular location">
    <subcellularLocation>
        <location evidence="1">Membrane</location>
    </subcellularLocation>
</comment>
<protein>
    <submittedName>
        <fullName evidence="11">Protein sidekick-2</fullName>
    </submittedName>
</protein>
<keyword evidence="5 8" id="KW-1133">Transmembrane helix</keyword>
<dbReference type="InterPro" id="IPR036364">
    <property type="entry name" value="SEA_dom_sf"/>
</dbReference>
<dbReference type="PROSITE" id="PS50853">
    <property type="entry name" value="FN3"/>
    <property type="match status" value="10"/>
</dbReference>
<dbReference type="GO" id="GO:0016020">
    <property type="term" value="C:membrane"/>
    <property type="evidence" value="ECO:0007669"/>
    <property type="project" value="UniProtKB-SubCell"/>
</dbReference>
<dbReference type="GO" id="GO:0043235">
    <property type="term" value="C:receptor complex"/>
    <property type="evidence" value="ECO:0007669"/>
    <property type="project" value="TreeGrafter"/>
</dbReference>
<dbReference type="SMART" id="SM00060">
    <property type="entry name" value="FN3"/>
    <property type="match status" value="10"/>
</dbReference>
<feature type="domain" description="Fibronectin type-III" evidence="10">
    <location>
        <begin position="1062"/>
        <end position="1158"/>
    </location>
</feature>
<evidence type="ECO:0000256" key="2">
    <source>
        <dbReference type="ARBA" id="ARBA00022692"/>
    </source>
</evidence>
<dbReference type="PANTHER" id="PTHR46957">
    <property type="entry name" value="CYTOKINE RECEPTOR"/>
    <property type="match status" value="1"/>
</dbReference>
<accession>A0A2B4SIN4</accession>
<dbReference type="InterPro" id="IPR050713">
    <property type="entry name" value="RTP_Phos/Ushers"/>
</dbReference>
<evidence type="ECO:0000256" key="5">
    <source>
        <dbReference type="ARBA" id="ARBA00022989"/>
    </source>
</evidence>
<feature type="domain" description="Fibronectin type-III" evidence="10">
    <location>
        <begin position="861"/>
        <end position="956"/>
    </location>
</feature>
<sequence>MHGVEVDITICSNYSGETLVSMEALYNPNTKMRDLYNIYEALYIEKRLQNLQIKVIDDNIVPINASVQLINKEWTDDFLNLTSSSFMNLTKQLQTQVAGLYPNETHLRDIVIHRFRNDSGKVIADMVIIFGQQVEMEQFITLYQALYRNGSLGDLTVHPTWDNIPGKPPENISALASSTTSIRVNWNRVPSDSDIIQFKVYYVTADSQNETISMINVNATKDSVGIGNLEKFVNYTVWVRSVSRRGPGLSSLLIYVRTLEEVVPINLTIRFTSMKWNANLSNPESGSFRNLSQTIRENILTLYGQESSYLRDVRCHRFTNGSVLADMTIVYGQNVGPQQFRTIYKALYQDGRLGNLTVQPVSDNVPGKPPANITAKSNTSTSIEVTWLCVDCQQHNFTVAFLISYKHEKSNRTVGRSVNKTVRKLLITGLGKYTNYTVYVTSITSWGLGLPGERLSILTQEDVPSLAPANLRAHNTSSTSLQVAWEPLPVSEINGILLGYKVTYKKRGVIFALEQSVNTTLNFTILIALDKFTVYDVNVSAFTRVGNGPEANVTISTDQDVPSLPPTNLAAYNTSSTSLMVTWNPVPLGFTHGIVRGYMVLYKREKYGNESYSNITSSVTSANLTSLDKFTMYLIKVLAFTIKGSGAVTNDTRVRTREDVPSLPPKHLAAHNTSSTSLMVTWSNVPDGFVHGILRGYRVLFKTDQGISYRNVTTANQSFELTSLEKFTKYTVKVLAFTRIGDGNKSDPVTVSTDEDVPSLPPKNVSSYNTSSTSVHVSWHEVPVGFVHGILLGYRVLYKEASALKNQSIVSTSANTKTKELQGLQKFTVYEISVLAFTRIGDGINSTTLFVSTDEDIPSLPPSDVAAHNTSSTSLMVIWRKVPKGFVHGILRGYRVFYKKTEDEESYLNSTTGPTEQELSITGLKKFTEYSMKVLAFTIKGDGAVSNNISVTTDEDVPSLPPQRVHSYNTSSTSVNVTWLEVPIGFVHGILQGYRVFYSVTENQSAIVPYTIVPARNLFKELTGLKKFTNYTVQVAAFTRIGYGAKSLQFIVSTDEDVPSRSPQNLWANNISSTALRITWNPVPTGFVHGILRGYRILYKEKNKPSAPYTKITVSPGVRKREIHDLKKFTYYSIQVLAFTIKGDGIQSPTVDVSTDEDTPSETPQNVYARDKESATKISVSWQSPPAHTIHGILRGYYIWYSIISLGIHDKTPVFPKDYVKKKLSASMKSDVLIDLESYAKYDIRIAAFTSKGHGPIKDITTRTCRCRSTIPTNWWNNPPYVSSRPNSNSSKESGIIPAILQQIVTHCCQSCAEFGTSAVDFTTDADGLEAKKNGVIEVKDAISTKTMISFGVAGVMPQETYHSPDGDAEYVPIMETPGVAFIVAERRDIHKEVLLAILSCWPAVVIACVMTYLAGIVVWALDMNWNHVDFPKSFVAGSLEGFWWSFVTMTTVGYGERIPKSILARSFAFLWTWIGIATMAVVTSSITASLMSMVFQSEKMLYGTKLAAIANSSEYQLGLRRNAILNTDRSYGNIYDIYDDLENNRVHAALLDSYSTASETKLFSKDWIRVIEIIPVRYESANGLVLTGDATRLARCFRRYVKSETSSIHRTIQKNVGSIEAGDVPFAVKTSSELLTEESYVYVNTVIILGASLGVFTLCGLFWHFCFSKRTPSPKPSESAEQIVVVDGSSKSRITRQELMEQLKQDIAEFYASFRRRYLALRRKHIEQIKEFRRERSGNQDTEFRRLTELAANRRGHYVVTKDADINSIFEGMDMTIFDKRSSNRW</sequence>
<feature type="transmembrane region" description="Helical" evidence="8">
    <location>
        <begin position="1434"/>
        <end position="1456"/>
    </location>
</feature>
<reference evidence="12" key="1">
    <citation type="journal article" date="2017" name="bioRxiv">
        <title>Comparative analysis of the genomes of Stylophora pistillata and Acropora digitifera provides evidence for extensive differences between species of corals.</title>
        <authorList>
            <person name="Voolstra C.R."/>
            <person name="Li Y."/>
            <person name="Liew Y.J."/>
            <person name="Baumgarten S."/>
            <person name="Zoccola D."/>
            <person name="Flot J.-F."/>
            <person name="Tambutte S."/>
            <person name="Allemand D."/>
            <person name="Aranda M."/>
        </authorList>
    </citation>
    <scope>NUCLEOTIDE SEQUENCE [LARGE SCALE GENOMIC DNA]</scope>
</reference>
<evidence type="ECO:0000256" key="3">
    <source>
        <dbReference type="ARBA" id="ARBA00022729"/>
    </source>
</evidence>